<organism evidence="1 2">
    <name type="scientific">Polarella glacialis</name>
    <name type="common">Dinoflagellate</name>
    <dbReference type="NCBI Taxonomy" id="89957"/>
    <lineage>
        <taxon>Eukaryota</taxon>
        <taxon>Sar</taxon>
        <taxon>Alveolata</taxon>
        <taxon>Dinophyceae</taxon>
        <taxon>Suessiales</taxon>
        <taxon>Suessiaceae</taxon>
        <taxon>Polarella</taxon>
    </lineage>
</organism>
<gene>
    <name evidence="1" type="ORF">PGLA2088_LOCUS11507</name>
</gene>
<sequence length="115" mass="11937">ALAATCGASRPGLSLRRTLPVDLLVRPRSEAGSSNASLCAAALRQAADELEGKGSSSGSRSRGLTSLVKKAVGFGGQRQGQGWVEAATDVLATDFFTNRLPPPKELLSSWSKGPR</sequence>
<proteinExistence type="predicted"/>
<accession>A0A813IST0</accession>
<evidence type="ECO:0000313" key="2">
    <source>
        <dbReference type="Proteomes" id="UP000626109"/>
    </source>
</evidence>
<comment type="caution">
    <text evidence="1">The sequence shown here is derived from an EMBL/GenBank/DDBJ whole genome shotgun (WGS) entry which is preliminary data.</text>
</comment>
<feature type="non-terminal residue" evidence="1">
    <location>
        <position position="1"/>
    </location>
</feature>
<dbReference type="Proteomes" id="UP000626109">
    <property type="component" value="Unassembled WGS sequence"/>
</dbReference>
<name>A0A813IST0_POLGL</name>
<evidence type="ECO:0000313" key="1">
    <source>
        <dbReference type="EMBL" id="CAE8655236.1"/>
    </source>
</evidence>
<protein>
    <submittedName>
        <fullName evidence="1">Uncharacterized protein</fullName>
    </submittedName>
</protein>
<dbReference type="EMBL" id="CAJNNW010013324">
    <property type="protein sequence ID" value="CAE8655236.1"/>
    <property type="molecule type" value="Genomic_DNA"/>
</dbReference>
<reference evidence="1" key="1">
    <citation type="submission" date="2021-02" db="EMBL/GenBank/DDBJ databases">
        <authorList>
            <person name="Dougan E. K."/>
            <person name="Rhodes N."/>
            <person name="Thang M."/>
            <person name="Chan C."/>
        </authorList>
    </citation>
    <scope>NUCLEOTIDE SEQUENCE</scope>
</reference>
<feature type="non-terminal residue" evidence="1">
    <location>
        <position position="115"/>
    </location>
</feature>
<dbReference type="AlphaFoldDB" id="A0A813IST0"/>